<dbReference type="SUPFAM" id="SSF52743">
    <property type="entry name" value="Subtilisin-like"/>
    <property type="match status" value="1"/>
</dbReference>
<keyword evidence="4 5" id="KW-0720">Serine protease</keyword>
<dbReference type="InterPro" id="IPR022398">
    <property type="entry name" value="Peptidase_S8_His-AS"/>
</dbReference>
<dbReference type="InterPro" id="IPR023828">
    <property type="entry name" value="Peptidase_S8_Ser-AS"/>
</dbReference>
<evidence type="ECO:0008006" key="12">
    <source>
        <dbReference type="Google" id="ProtNLM"/>
    </source>
</evidence>
<dbReference type="GO" id="GO:0004252">
    <property type="term" value="F:serine-type endopeptidase activity"/>
    <property type="evidence" value="ECO:0007669"/>
    <property type="project" value="UniProtKB-UniRule"/>
</dbReference>
<dbReference type="PROSITE" id="PS00138">
    <property type="entry name" value="SUBTILASE_SER"/>
    <property type="match status" value="1"/>
</dbReference>
<feature type="active site" description="Charge relay system" evidence="5">
    <location>
        <position position="378"/>
    </location>
</feature>
<dbReference type="PANTHER" id="PTHR43806">
    <property type="entry name" value="PEPTIDASE S8"/>
    <property type="match status" value="1"/>
</dbReference>
<sequence>MRPLRLISVAAAVVMATGAVAPAATAGESSRSAARAEQERAGATSLPPPSLAGAKGEDPFARRRAAQALGAARPGGTARLVVQGGAGADLAGLAEQARRHGGAVQRLAARTRTVAVEVPSTAVGAVTRRLEALPGVVAVEPAQRYGYGYVPSDPQYASRQKTYFDAVRAEPAWDGSRGRGVRVAVLDSGVDDTHPELAGTVVGRYNAADGSATTSDAAGHGTAVASVIAAESDGVGMAGAAAEADILAVKVEDAAGNIWSDAVADGIRWAVANGAQVINLSLGSTAPDPLTSSAVAAARAAGAVVVASAGNAGTDARHYPAAYPGVVSVGATTADGSARASFSSHGSWVSVAAPGQGVLAAVPAALDPDGYAAVDGTSFSAPLVAAEAALVRGGNPALTGADVERAVLAAHDGRRLGFGRGLVDYAAATSAIPAAPPVFVAPAAGGQVSGAVSVSATSTAARVRFSLPGTSVAADAAVVDGVATAVLPTWGLTGSRSVSAVACSALLCAAQPTTLPVVVGNPVPTITAPASGAVIGTSLVVAATAPGGGVRFLVDGVSAGFAASAPYALALGTGSLTDGAHALTAVLCNSAGTLCDTAHPSAPLGFSVKRLRPTLTAGPSPFSPNGDGRRDTATLTYGLEQPQTVDLRITTSAGAVVRAGRLGTGLAAGTYRWVWNGRSSAGVLLGNGRYRVEISTSRTVAGSTVRGVVARDVVLDRTAAALSGAVASPSTVFPVPDGYRDTTRLSVTTNEGLSSLEGRVHTSTGALVRTLRLGAQPAGQRSLTWDGRSAGGAVLPAGSYTFQLVAVDLAGNRSATARVAVTVSGKRLVARTAVRSVTPYASVSQRYIGRCSAIFVPGRDDWVSSLGYYSDYSCDSTAEGEDLAAATHSFTLPAAIKYGTVRIGAYGAAATDVPEVAALVYLRPDGTSLGSSVVLGASAGTRTGPAVAASSMLSGRTLTWLAGTVDYNWYDVKSYTVTWTYYVLA</sequence>
<dbReference type="Gene3D" id="3.40.50.200">
    <property type="entry name" value="Peptidase S8/S53 domain"/>
    <property type="match status" value="1"/>
</dbReference>
<dbReference type="InterPro" id="IPR015500">
    <property type="entry name" value="Peptidase_S8_subtilisin-rel"/>
</dbReference>
<name>A0A6J4M7I5_9ACTN</name>
<keyword evidence="3 5" id="KW-0378">Hydrolase</keyword>
<dbReference type="Gene3D" id="2.60.40.4070">
    <property type="match status" value="2"/>
</dbReference>
<dbReference type="Pfam" id="PF00082">
    <property type="entry name" value="Peptidase_S8"/>
    <property type="match status" value="1"/>
</dbReference>
<dbReference type="PROSITE" id="PS51892">
    <property type="entry name" value="SUBTILASE"/>
    <property type="match status" value="1"/>
</dbReference>
<dbReference type="InterPro" id="IPR013783">
    <property type="entry name" value="Ig-like_fold"/>
</dbReference>
<evidence type="ECO:0000256" key="2">
    <source>
        <dbReference type="ARBA" id="ARBA00022670"/>
    </source>
</evidence>
<dbReference type="InterPro" id="IPR036852">
    <property type="entry name" value="Peptidase_S8/S53_dom_sf"/>
</dbReference>
<feature type="domain" description="FlgD/Vpr Ig-like" evidence="10">
    <location>
        <begin position="743"/>
        <end position="807"/>
    </location>
</feature>
<feature type="domain" description="Peptidase S8/S53" evidence="9">
    <location>
        <begin position="178"/>
        <end position="410"/>
    </location>
</feature>
<feature type="region of interest" description="Disordered" evidence="7">
    <location>
        <begin position="24"/>
        <end position="59"/>
    </location>
</feature>
<reference evidence="11" key="1">
    <citation type="submission" date="2020-02" db="EMBL/GenBank/DDBJ databases">
        <authorList>
            <person name="Meier V. D."/>
        </authorList>
    </citation>
    <scope>NUCLEOTIDE SEQUENCE</scope>
    <source>
        <strain evidence="11">AVDCRST_MAG07</strain>
    </source>
</reference>
<dbReference type="InterPro" id="IPR023827">
    <property type="entry name" value="Peptidase_S8_Asp-AS"/>
</dbReference>
<evidence type="ECO:0000256" key="6">
    <source>
        <dbReference type="RuleBase" id="RU003355"/>
    </source>
</evidence>
<evidence type="ECO:0000256" key="8">
    <source>
        <dbReference type="SAM" id="SignalP"/>
    </source>
</evidence>
<evidence type="ECO:0000259" key="9">
    <source>
        <dbReference type="Pfam" id="PF00082"/>
    </source>
</evidence>
<keyword evidence="2 5" id="KW-0645">Protease</keyword>
<dbReference type="Pfam" id="PF13860">
    <property type="entry name" value="FlgD_ig"/>
    <property type="match status" value="2"/>
</dbReference>
<dbReference type="PROSITE" id="PS00136">
    <property type="entry name" value="SUBTILASE_ASP"/>
    <property type="match status" value="1"/>
</dbReference>
<evidence type="ECO:0000256" key="5">
    <source>
        <dbReference type="PROSITE-ProRule" id="PRU01240"/>
    </source>
</evidence>
<dbReference type="InterPro" id="IPR025965">
    <property type="entry name" value="FlgD/Vpr_Ig-like"/>
</dbReference>
<protein>
    <recommendedName>
        <fullName evidence="12">Peptidase S8/S53 domain-containing protein</fullName>
    </recommendedName>
</protein>
<evidence type="ECO:0000256" key="1">
    <source>
        <dbReference type="ARBA" id="ARBA00011073"/>
    </source>
</evidence>
<dbReference type="PRINTS" id="PR00723">
    <property type="entry name" value="SUBTILISIN"/>
</dbReference>
<dbReference type="InterPro" id="IPR050131">
    <property type="entry name" value="Peptidase_S8_subtilisin-like"/>
</dbReference>
<feature type="chain" id="PRO_5038408801" description="Peptidase S8/S53 domain-containing protein" evidence="8">
    <location>
        <begin position="27"/>
        <end position="985"/>
    </location>
</feature>
<evidence type="ECO:0000256" key="4">
    <source>
        <dbReference type="ARBA" id="ARBA00022825"/>
    </source>
</evidence>
<feature type="compositionally biased region" description="Low complexity" evidence="7">
    <location>
        <begin position="24"/>
        <end position="33"/>
    </location>
</feature>
<dbReference type="AlphaFoldDB" id="A0A6J4M7I5"/>
<dbReference type="PANTHER" id="PTHR43806:SF11">
    <property type="entry name" value="CEREVISIN-RELATED"/>
    <property type="match status" value="1"/>
</dbReference>
<evidence type="ECO:0000313" key="11">
    <source>
        <dbReference type="EMBL" id="CAA9352068.1"/>
    </source>
</evidence>
<keyword evidence="8" id="KW-0732">Signal</keyword>
<feature type="active site" description="Charge relay system" evidence="5">
    <location>
        <position position="220"/>
    </location>
</feature>
<feature type="signal peptide" evidence="8">
    <location>
        <begin position="1"/>
        <end position="26"/>
    </location>
</feature>
<proteinExistence type="inferred from homology"/>
<dbReference type="InterPro" id="IPR000209">
    <property type="entry name" value="Peptidase_S8/S53_dom"/>
</dbReference>
<evidence type="ECO:0000256" key="7">
    <source>
        <dbReference type="SAM" id="MobiDB-lite"/>
    </source>
</evidence>
<dbReference type="GO" id="GO:0006508">
    <property type="term" value="P:proteolysis"/>
    <property type="evidence" value="ECO:0007669"/>
    <property type="project" value="UniProtKB-KW"/>
</dbReference>
<feature type="active site" description="Charge relay system" evidence="5">
    <location>
        <position position="187"/>
    </location>
</feature>
<feature type="domain" description="FlgD/Vpr Ig-like" evidence="10">
    <location>
        <begin position="633"/>
        <end position="697"/>
    </location>
</feature>
<gene>
    <name evidence="11" type="ORF">AVDCRST_MAG07-3087</name>
</gene>
<dbReference type="EMBL" id="CADCUB010000145">
    <property type="protein sequence ID" value="CAA9352068.1"/>
    <property type="molecule type" value="Genomic_DNA"/>
</dbReference>
<dbReference type="Gene3D" id="2.60.40.10">
    <property type="entry name" value="Immunoglobulins"/>
    <property type="match status" value="1"/>
</dbReference>
<evidence type="ECO:0000256" key="3">
    <source>
        <dbReference type="ARBA" id="ARBA00022801"/>
    </source>
</evidence>
<dbReference type="GO" id="GO:0005975">
    <property type="term" value="P:carbohydrate metabolic process"/>
    <property type="evidence" value="ECO:0007669"/>
    <property type="project" value="UniProtKB-ARBA"/>
</dbReference>
<evidence type="ECO:0000259" key="10">
    <source>
        <dbReference type="Pfam" id="PF13860"/>
    </source>
</evidence>
<organism evidence="11">
    <name type="scientific">uncultured Frankineae bacterium</name>
    <dbReference type="NCBI Taxonomy" id="437475"/>
    <lineage>
        <taxon>Bacteria</taxon>
        <taxon>Bacillati</taxon>
        <taxon>Actinomycetota</taxon>
        <taxon>Actinomycetes</taxon>
        <taxon>Frankiales</taxon>
        <taxon>environmental samples</taxon>
    </lineage>
</organism>
<dbReference type="Pfam" id="PF17957">
    <property type="entry name" value="Big_7"/>
    <property type="match status" value="1"/>
</dbReference>
<accession>A0A6J4M7I5</accession>
<comment type="similarity">
    <text evidence="1 5 6">Belongs to the peptidase S8 family.</text>
</comment>
<dbReference type="PROSITE" id="PS00137">
    <property type="entry name" value="SUBTILASE_HIS"/>
    <property type="match status" value="1"/>
</dbReference>